<dbReference type="AlphaFoldDB" id="G3GSK6"/>
<evidence type="ECO:0000313" key="1">
    <source>
        <dbReference type="EMBL" id="EGV96371.1"/>
    </source>
</evidence>
<proteinExistence type="predicted"/>
<name>G3GSK6_CRIGR</name>
<gene>
    <name evidence="1" type="ORF">I79_000621</name>
</gene>
<dbReference type="Proteomes" id="UP000001075">
    <property type="component" value="Unassembled WGS sequence"/>
</dbReference>
<evidence type="ECO:0000313" key="2">
    <source>
        <dbReference type="Proteomes" id="UP000001075"/>
    </source>
</evidence>
<protein>
    <submittedName>
        <fullName evidence="1">Uncharacterized protein</fullName>
    </submittedName>
</protein>
<dbReference type="EMBL" id="JH000012">
    <property type="protein sequence ID" value="EGV96371.1"/>
    <property type="molecule type" value="Genomic_DNA"/>
</dbReference>
<reference evidence="2" key="1">
    <citation type="journal article" date="2011" name="Nat. Biotechnol.">
        <title>The genomic sequence of the Chinese hamster ovary (CHO)-K1 cell line.</title>
        <authorList>
            <person name="Xu X."/>
            <person name="Nagarajan H."/>
            <person name="Lewis N.E."/>
            <person name="Pan S."/>
            <person name="Cai Z."/>
            <person name="Liu X."/>
            <person name="Chen W."/>
            <person name="Xie M."/>
            <person name="Wang W."/>
            <person name="Hammond S."/>
            <person name="Andersen M.R."/>
            <person name="Neff N."/>
            <person name="Passarelli B."/>
            <person name="Koh W."/>
            <person name="Fan H.C."/>
            <person name="Wang J."/>
            <person name="Gui Y."/>
            <person name="Lee K.H."/>
            <person name="Betenbaugh M.J."/>
            <person name="Quake S.R."/>
            <person name="Famili I."/>
            <person name="Palsson B.O."/>
            <person name="Wang J."/>
        </authorList>
    </citation>
    <scope>NUCLEOTIDE SEQUENCE [LARGE SCALE GENOMIC DNA]</scope>
    <source>
        <strain evidence="2">CHO K1 cell line</strain>
    </source>
</reference>
<sequence length="55" mass="6303">MVTPVGNGCRLFLQRQAPLRLKDDISDPLCNAVGWKQPSRCCSDVHFLYFFKDLC</sequence>
<dbReference type="InParanoid" id="G3GSK6"/>
<organism evidence="1 2">
    <name type="scientific">Cricetulus griseus</name>
    <name type="common">Chinese hamster</name>
    <name type="synonym">Cricetulus barabensis griseus</name>
    <dbReference type="NCBI Taxonomy" id="10029"/>
    <lineage>
        <taxon>Eukaryota</taxon>
        <taxon>Metazoa</taxon>
        <taxon>Chordata</taxon>
        <taxon>Craniata</taxon>
        <taxon>Vertebrata</taxon>
        <taxon>Euteleostomi</taxon>
        <taxon>Mammalia</taxon>
        <taxon>Eutheria</taxon>
        <taxon>Euarchontoglires</taxon>
        <taxon>Glires</taxon>
        <taxon>Rodentia</taxon>
        <taxon>Myomorpha</taxon>
        <taxon>Muroidea</taxon>
        <taxon>Cricetidae</taxon>
        <taxon>Cricetinae</taxon>
        <taxon>Cricetulus</taxon>
    </lineage>
</organism>
<accession>G3GSK6</accession>